<dbReference type="PANTHER" id="PTHR42928">
    <property type="entry name" value="TRICARBOXYLATE-BINDING PROTEIN"/>
    <property type="match status" value="1"/>
</dbReference>
<organism evidence="3 4">
    <name type="scientific">Sabulicella glaciei</name>
    <dbReference type="NCBI Taxonomy" id="2984948"/>
    <lineage>
        <taxon>Bacteria</taxon>
        <taxon>Pseudomonadati</taxon>
        <taxon>Pseudomonadota</taxon>
        <taxon>Alphaproteobacteria</taxon>
        <taxon>Acetobacterales</taxon>
        <taxon>Acetobacteraceae</taxon>
        <taxon>Sabulicella</taxon>
    </lineage>
</organism>
<comment type="similarity">
    <text evidence="1">Belongs to the UPF0065 (bug) family.</text>
</comment>
<keyword evidence="4" id="KW-1185">Reference proteome</keyword>
<dbReference type="InterPro" id="IPR005064">
    <property type="entry name" value="BUG"/>
</dbReference>
<evidence type="ECO:0000256" key="2">
    <source>
        <dbReference type="SAM" id="SignalP"/>
    </source>
</evidence>
<dbReference type="Proteomes" id="UP001526430">
    <property type="component" value="Unassembled WGS sequence"/>
</dbReference>
<dbReference type="Pfam" id="PF03401">
    <property type="entry name" value="TctC"/>
    <property type="match status" value="1"/>
</dbReference>
<dbReference type="Gene3D" id="3.40.190.150">
    <property type="entry name" value="Bordetella uptake gene, domain 1"/>
    <property type="match status" value="1"/>
</dbReference>
<comment type="caution">
    <text evidence="3">The sequence shown here is derived from an EMBL/GenBank/DDBJ whole genome shotgun (WGS) entry which is preliminary data.</text>
</comment>
<keyword evidence="2" id="KW-0732">Signal</keyword>
<proteinExistence type="inferred from homology"/>
<name>A0ABT3NTH0_9PROT</name>
<evidence type="ECO:0000313" key="4">
    <source>
        <dbReference type="Proteomes" id="UP001526430"/>
    </source>
</evidence>
<sequence>MTYRMDRRGLLAAVASGLAAPALAQPAWPRQAVRIIVPAAGGGSSDPIARFCGQEFARRFGQPFVIENRPGASGNVGMAAAARAPADGHTLLFSWAGPLATNLALYRDLSFHSQRDFDPIARFGAIPNALVVGRNSPVRNLAEFVALARAKPGEASYGSTGSGSSMHLAGAMLASATGTQLTHVPYTSPAAAVADVIGGRLSAMFLGAPGSVPLSRSGEIRVLAVLSETRSAVLPDVPTAAEQGYPAVVMGTWFGWLAPKGTPRPVIQVVNAAANEILAGPGREWLLGQGLEIADGAAGGPPENLERFLASEIERHAALVRAANISVD</sequence>
<dbReference type="InterPro" id="IPR006311">
    <property type="entry name" value="TAT_signal"/>
</dbReference>
<dbReference type="RefSeq" id="WP_301589337.1">
    <property type="nucleotide sequence ID" value="NZ_JAPFQI010000003.1"/>
</dbReference>
<evidence type="ECO:0000313" key="3">
    <source>
        <dbReference type="EMBL" id="MCW8085444.1"/>
    </source>
</evidence>
<dbReference type="EMBL" id="JAPFQI010000003">
    <property type="protein sequence ID" value="MCW8085444.1"/>
    <property type="molecule type" value="Genomic_DNA"/>
</dbReference>
<dbReference type="InterPro" id="IPR042100">
    <property type="entry name" value="Bug_dom1"/>
</dbReference>
<evidence type="ECO:0000256" key="1">
    <source>
        <dbReference type="ARBA" id="ARBA00006987"/>
    </source>
</evidence>
<dbReference type="PIRSF" id="PIRSF017082">
    <property type="entry name" value="YflP"/>
    <property type="match status" value="1"/>
</dbReference>
<dbReference type="PANTHER" id="PTHR42928:SF5">
    <property type="entry name" value="BLR1237 PROTEIN"/>
    <property type="match status" value="1"/>
</dbReference>
<dbReference type="SUPFAM" id="SSF53850">
    <property type="entry name" value="Periplasmic binding protein-like II"/>
    <property type="match status" value="1"/>
</dbReference>
<dbReference type="CDD" id="cd07012">
    <property type="entry name" value="PBP2_Bug_TTT"/>
    <property type="match status" value="1"/>
</dbReference>
<feature type="signal peptide" evidence="2">
    <location>
        <begin position="1"/>
        <end position="24"/>
    </location>
</feature>
<feature type="chain" id="PRO_5046035721" evidence="2">
    <location>
        <begin position="25"/>
        <end position="328"/>
    </location>
</feature>
<dbReference type="PROSITE" id="PS51318">
    <property type="entry name" value="TAT"/>
    <property type="match status" value="1"/>
</dbReference>
<accession>A0ABT3NTH0</accession>
<protein>
    <submittedName>
        <fullName evidence="3">Tripartite tricarboxylate transporter substrate binding protein</fullName>
    </submittedName>
</protein>
<reference evidence="3 4" key="1">
    <citation type="submission" date="2022-10" db="EMBL/GenBank/DDBJ databases">
        <title>Roseococcus glaciei nov., sp. nov., isolated from glacier.</title>
        <authorList>
            <person name="Liu Q."/>
            <person name="Xin Y.-H."/>
        </authorList>
    </citation>
    <scope>NUCLEOTIDE SEQUENCE [LARGE SCALE GENOMIC DNA]</scope>
    <source>
        <strain evidence="3 4">MDT2-1-1</strain>
    </source>
</reference>
<gene>
    <name evidence="3" type="ORF">OF850_07385</name>
</gene>
<dbReference type="Gene3D" id="3.40.190.10">
    <property type="entry name" value="Periplasmic binding protein-like II"/>
    <property type="match status" value="1"/>
</dbReference>